<organism evidence="1 2">
    <name type="scientific">Peronosclerospora sorghi</name>
    <dbReference type="NCBI Taxonomy" id="230839"/>
    <lineage>
        <taxon>Eukaryota</taxon>
        <taxon>Sar</taxon>
        <taxon>Stramenopiles</taxon>
        <taxon>Oomycota</taxon>
        <taxon>Peronosporomycetes</taxon>
        <taxon>Peronosporales</taxon>
        <taxon>Peronosporaceae</taxon>
        <taxon>Peronosclerospora</taxon>
    </lineage>
</organism>
<proteinExistence type="predicted"/>
<evidence type="ECO:0000313" key="2">
    <source>
        <dbReference type="Proteomes" id="UP001163321"/>
    </source>
</evidence>
<gene>
    <name evidence="1" type="ORF">PsorP6_001772</name>
</gene>
<protein>
    <submittedName>
        <fullName evidence="1">Uncharacterized protein</fullName>
    </submittedName>
</protein>
<name>A0ACC0WSC8_9STRA</name>
<keyword evidence="2" id="KW-1185">Reference proteome</keyword>
<evidence type="ECO:0000313" key="1">
    <source>
        <dbReference type="EMBL" id="KAI9920793.1"/>
    </source>
</evidence>
<reference evidence="1 2" key="1">
    <citation type="journal article" date="2022" name="bioRxiv">
        <title>The genome of the oomycete Peronosclerospora sorghi, a cosmopolitan pathogen of maize and sorghum, is inflated with dispersed pseudogenes.</title>
        <authorList>
            <person name="Fletcher K."/>
            <person name="Martin F."/>
            <person name="Isakeit T."/>
            <person name="Cavanaugh K."/>
            <person name="Magill C."/>
            <person name="Michelmore R."/>
        </authorList>
    </citation>
    <scope>NUCLEOTIDE SEQUENCE [LARGE SCALE GENOMIC DNA]</scope>
    <source>
        <strain evidence="1">P6</strain>
    </source>
</reference>
<sequence length="87" mass="10166">MFGNSLVFLEEERFRKMSAKHYPSLLNALRKEVTRWIENEDGEFDLSVLGEDLKTLLLEMIHTDTGLEMQNDFEGTMHDMPDDEEGE</sequence>
<dbReference type="Proteomes" id="UP001163321">
    <property type="component" value="Chromosome 1"/>
</dbReference>
<comment type="caution">
    <text evidence="1">The sequence shown here is derived from an EMBL/GenBank/DDBJ whole genome shotgun (WGS) entry which is preliminary data.</text>
</comment>
<dbReference type="EMBL" id="CM047580">
    <property type="protein sequence ID" value="KAI9920793.1"/>
    <property type="molecule type" value="Genomic_DNA"/>
</dbReference>
<accession>A0ACC0WSC8</accession>